<dbReference type="InterPro" id="IPR018114">
    <property type="entry name" value="TRYPSIN_HIS"/>
</dbReference>
<keyword evidence="1 2" id="KW-0732">Signal</keyword>
<dbReference type="SUPFAM" id="SSF50494">
    <property type="entry name" value="Trypsin-like serine proteases"/>
    <property type="match status" value="1"/>
</dbReference>
<dbReference type="EMBL" id="JBHEZZ010000004">
    <property type="protein sequence ID" value="MFC1401592.1"/>
    <property type="molecule type" value="Genomic_DNA"/>
</dbReference>
<dbReference type="RefSeq" id="WP_030259655.1">
    <property type="nucleotide sequence ID" value="NZ_JBHEZZ010000004.1"/>
</dbReference>
<sequence length="281" mass="29056">MRVLRPRAAARSAARWVVTVLAWLLVMAGGSATAAVAATQGPGSSGPVMPSARSARVGALFDDSSMSYHYCSASVVHSPGGDLIVTAAHCLSTDPGTTVFVPGYRDGTAPYGEWKVVDVVEDTRWTADDDTDLDVAFAVVAPLHGRTLEQVVGANRLETDPDVGDGASVAVTLTGYPQDKDAPITCSNTASRFADTQLRVVCADFTDGTSGSPWVVAATGKAADSVGRQGDAIVGVIGGFEQGGYTAGISYSSYFDQDTLALYQQAVRSAARLGRSGSGRL</sequence>
<name>A0ABV6UJF8_9ACTN</name>
<evidence type="ECO:0000313" key="3">
    <source>
        <dbReference type="EMBL" id="MFC1401592.1"/>
    </source>
</evidence>
<dbReference type="GO" id="GO:0006508">
    <property type="term" value="P:proteolysis"/>
    <property type="evidence" value="ECO:0007669"/>
    <property type="project" value="UniProtKB-KW"/>
</dbReference>
<evidence type="ECO:0000256" key="1">
    <source>
        <dbReference type="ARBA" id="ARBA00022729"/>
    </source>
</evidence>
<dbReference type="EC" id="3.4.21.-" evidence="3"/>
<dbReference type="GO" id="GO:0008233">
    <property type="term" value="F:peptidase activity"/>
    <property type="evidence" value="ECO:0007669"/>
    <property type="project" value="UniProtKB-KW"/>
</dbReference>
<dbReference type="Gene3D" id="2.40.10.10">
    <property type="entry name" value="Trypsin-like serine proteases"/>
    <property type="match status" value="2"/>
</dbReference>
<dbReference type="InterPro" id="IPR050966">
    <property type="entry name" value="Glutamyl_endopeptidase"/>
</dbReference>
<feature type="signal peptide" evidence="2">
    <location>
        <begin position="1"/>
        <end position="37"/>
    </location>
</feature>
<evidence type="ECO:0000256" key="2">
    <source>
        <dbReference type="SAM" id="SignalP"/>
    </source>
</evidence>
<keyword evidence="3" id="KW-0645">Protease</keyword>
<comment type="caution">
    <text evidence="3">The sequence shown here is derived from an EMBL/GenBank/DDBJ whole genome shotgun (WGS) entry which is preliminary data.</text>
</comment>
<dbReference type="InterPro" id="IPR043504">
    <property type="entry name" value="Peptidase_S1_PA_chymotrypsin"/>
</dbReference>
<dbReference type="Proteomes" id="UP001592528">
    <property type="component" value="Unassembled WGS sequence"/>
</dbReference>
<protein>
    <submittedName>
        <fullName evidence="3">Serine protease</fullName>
        <ecNumber evidence="3">3.4.21.-</ecNumber>
    </submittedName>
</protein>
<gene>
    <name evidence="3" type="ORF">ACEZDJ_09860</name>
</gene>
<dbReference type="PROSITE" id="PS00134">
    <property type="entry name" value="TRYPSIN_HIS"/>
    <property type="match status" value="1"/>
</dbReference>
<feature type="chain" id="PRO_5045651935" evidence="2">
    <location>
        <begin position="38"/>
        <end position="281"/>
    </location>
</feature>
<dbReference type="InterPro" id="IPR009003">
    <property type="entry name" value="Peptidase_S1_PA"/>
</dbReference>
<keyword evidence="3" id="KW-0378">Hydrolase</keyword>
<organism evidence="3 4">
    <name type="scientific">Streptacidiphilus cavernicola</name>
    <dbReference type="NCBI Taxonomy" id="3342716"/>
    <lineage>
        <taxon>Bacteria</taxon>
        <taxon>Bacillati</taxon>
        <taxon>Actinomycetota</taxon>
        <taxon>Actinomycetes</taxon>
        <taxon>Kitasatosporales</taxon>
        <taxon>Streptomycetaceae</taxon>
        <taxon>Streptacidiphilus</taxon>
    </lineage>
</organism>
<evidence type="ECO:0000313" key="4">
    <source>
        <dbReference type="Proteomes" id="UP001592528"/>
    </source>
</evidence>
<dbReference type="PANTHER" id="PTHR15462">
    <property type="entry name" value="SERINE PROTEASE"/>
    <property type="match status" value="1"/>
</dbReference>
<reference evidence="3 4" key="1">
    <citation type="submission" date="2024-09" db="EMBL/GenBank/DDBJ databases">
        <authorList>
            <person name="Lee S.D."/>
        </authorList>
    </citation>
    <scope>NUCLEOTIDE SEQUENCE [LARGE SCALE GENOMIC DNA]</scope>
    <source>
        <strain evidence="3 4">N1-5</strain>
    </source>
</reference>
<dbReference type="Pfam" id="PF13365">
    <property type="entry name" value="Trypsin_2"/>
    <property type="match status" value="1"/>
</dbReference>
<proteinExistence type="predicted"/>
<keyword evidence="4" id="KW-1185">Reference proteome</keyword>
<accession>A0ABV6UJF8</accession>